<proteinExistence type="predicted"/>
<evidence type="ECO:0000256" key="1">
    <source>
        <dbReference type="SAM" id="MobiDB-lite"/>
    </source>
</evidence>
<feature type="compositionally biased region" description="Basic residues" evidence="1">
    <location>
        <begin position="22"/>
        <end position="34"/>
    </location>
</feature>
<feature type="compositionally biased region" description="Acidic residues" evidence="1">
    <location>
        <begin position="156"/>
        <end position="166"/>
    </location>
</feature>
<name>A0A1G9YWL2_9PSEU</name>
<accession>A0A1G9YWL2</accession>
<evidence type="ECO:0000313" key="2">
    <source>
        <dbReference type="EMBL" id="SDN13538.1"/>
    </source>
</evidence>
<reference evidence="3" key="1">
    <citation type="submission" date="2016-10" db="EMBL/GenBank/DDBJ databases">
        <authorList>
            <person name="Varghese N."/>
            <person name="Submissions S."/>
        </authorList>
    </citation>
    <scope>NUCLEOTIDE SEQUENCE [LARGE SCALE GENOMIC DNA]</scope>
    <source>
        <strain evidence="3">DSM 44796</strain>
    </source>
</reference>
<evidence type="ECO:0000313" key="3">
    <source>
        <dbReference type="Proteomes" id="UP000199682"/>
    </source>
</evidence>
<feature type="region of interest" description="Disordered" evidence="1">
    <location>
        <begin position="18"/>
        <end position="38"/>
    </location>
</feature>
<dbReference type="RefSeq" id="WP_218131112.1">
    <property type="nucleotide sequence ID" value="NZ_FNET01000036.1"/>
</dbReference>
<evidence type="ECO:0008006" key="4">
    <source>
        <dbReference type="Google" id="ProtNLM"/>
    </source>
</evidence>
<feature type="region of interest" description="Disordered" evidence="1">
    <location>
        <begin position="146"/>
        <end position="178"/>
    </location>
</feature>
<sequence>MTDLDEWDTALYADASPDVRGAHKAAKKKAKGKPAKPQPKFVSVEHWVRDYLAPMVTQQASRGTAWCPQWWQHAEGILRLEALWRSWEHLHRDGKTGLSAWLRDHRDPHMTFLFNQDVSPFTNCSVTGGHKDGPAPLLVHEVPAGWTHPDEHLREPEDEDETDDDDKAAPPPPQFPDVQSWVTDWLAPVVTQQASNRTAWCPQWWQHLEAIRRLDGLWQSWEHLRLDGTTGMSVWLRDHRDPHMTFLFDTSTSPFSNCLFGQHREPPAALVVEAAPADWWSA</sequence>
<gene>
    <name evidence="2" type="ORF">SAMN04488074_13611</name>
</gene>
<organism evidence="2 3">
    <name type="scientific">Lentzea albidocapillata subsp. violacea</name>
    <dbReference type="NCBI Taxonomy" id="128104"/>
    <lineage>
        <taxon>Bacteria</taxon>
        <taxon>Bacillati</taxon>
        <taxon>Actinomycetota</taxon>
        <taxon>Actinomycetes</taxon>
        <taxon>Pseudonocardiales</taxon>
        <taxon>Pseudonocardiaceae</taxon>
        <taxon>Lentzea</taxon>
    </lineage>
</organism>
<protein>
    <recommendedName>
        <fullName evidence="4">DUF4913 domain-containing protein</fullName>
    </recommendedName>
</protein>
<dbReference type="Proteomes" id="UP000199682">
    <property type="component" value="Unassembled WGS sequence"/>
</dbReference>
<dbReference type="InterPro" id="IPR032584">
    <property type="entry name" value="DUF4913"/>
</dbReference>
<dbReference type="EMBL" id="FNET01000036">
    <property type="protein sequence ID" value="SDN13538.1"/>
    <property type="molecule type" value="Genomic_DNA"/>
</dbReference>
<dbReference type="AlphaFoldDB" id="A0A1G9YWL2"/>
<dbReference type="Pfam" id="PF16259">
    <property type="entry name" value="DUF4913"/>
    <property type="match status" value="2"/>
</dbReference>